<dbReference type="EMBL" id="JADEWC010000007">
    <property type="protein sequence ID" value="MBE9221994.1"/>
    <property type="molecule type" value="Genomic_DNA"/>
</dbReference>
<organism evidence="1 2">
    <name type="scientific">Cyanobacterium stanieri LEGE 03274</name>
    <dbReference type="NCBI Taxonomy" id="1828756"/>
    <lineage>
        <taxon>Bacteria</taxon>
        <taxon>Bacillati</taxon>
        <taxon>Cyanobacteriota</taxon>
        <taxon>Cyanophyceae</taxon>
        <taxon>Oscillatoriophycideae</taxon>
        <taxon>Chroococcales</taxon>
        <taxon>Geminocystaceae</taxon>
        <taxon>Cyanobacterium</taxon>
    </lineage>
</organism>
<protein>
    <submittedName>
        <fullName evidence="1">YkgJ family cysteine cluster protein</fullName>
    </submittedName>
</protein>
<dbReference type="PANTHER" id="PTHR36791:SF2">
    <property type="entry name" value="OS03G0363400 PROTEIN"/>
    <property type="match status" value="1"/>
</dbReference>
<proteinExistence type="predicted"/>
<dbReference type="InterPro" id="IPR005358">
    <property type="entry name" value="Puta_zinc/iron-chelating_dom"/>
</dbReference>
<evidence type="ECO:0000313" key="1">
    <source>
        <dbReference type="EMBL" id="MBE9221994.1"/>
    </source>
</evidence>
<accession>A0ABR9V366</accession>
<dbReference type="RefSeq" id="WP_193800224.1">
    <property type="nucleotide sequence ID" value="NZ_JADEWC010000007.1"/>
</dbReference>
<name>A0ABR9V366_9CHRO</name>
<comment type="caution">
    <text evidence="1">The sequence shown here is derived from an EMBL/GenBank/DDBJ whole genome shotgun (WGS) entry which is preliminary data.</text>
</comment>
<reference evidence="1 2" key="1">
    <citation type="submission" date="2020-10" db="EMBL/GenBank/DDBJ databases">
        <authorList>
            <person name="Castelo-Branco R."/>
            <person name="Eusebio N."/>
            <person name="Adriana R."/>
            <person name="Vieira A."/>
            <person name="Brugerolle De Fraissinette N."/>
            <person name="Rezende De Castro R."/>
            <person name="Schneider M.P."/>
            <person name="Vasconcelos V."/>
            <person name="Leao P.N."/>
        </authorList>
    </citation>
    <scope>NUCLEOTIDE SEQUENCE [LARGE SCALE GENOMIC DNA]</scope>
    <source>
        <strain evidence="1 2">LEGE 03274</strain>
    </source>
</reference>
<sequence>MGTWRCIEGCGACCNLEPGDRPDLESYLTPENLQLYLSMVGENGWCINYNHDTRKCNIYEDRPSFCRVTPATFTKMFAIEPEEFNEFAMDCCIQQIEAIHGNPSEELDRYLSQTQS</sequence>
<gene>
    <name evidence="1" type="ORF">IQ215_04715</name>
</gene>
<keyword evidence="2" id="KW-1185">Reference proteome</keyword>
<dbReference type="Pfam" id="PF03692">
    <property type="entry name" value="CxxCxxCC"/>
    <property type="match status" value="1"/>
</dbReference>
<dbReference type="PANTHER" id="PTHR36791">
    <property type="entry name" value="OS03G0363400 PROTEIN"/>
    <property type="match status" value="1"/>
</dbReference>
<evidence type="ECO:0000313" key="2">
    <source>
        <dbReference type="Proteomes" id="UP000654604"/>
    </source>
</evidence>
<dbReference type="Proteomes" id="UP000654604">
    <property type="component" value="Unassembled WGS sequence"/>
</dbReference>